<dbReference type="PANTHER" id="PTHR30146:SF148">
    <property type="entry name" value="HTH-TYPE TRANSCRIPTIONAL REPRESSOR PURR-RELATED"/>
    <property type="match status" value="1"/>
</dbReference>
<dbReference type="SUPFAM" id="SSF53822">
    <property type="entry name" value="Periplasmic binding protein-like I"/>
    <property type="match status" value="1"/>
</dbReference>
<dbReference type="AlphaFoldDB" id="A0A4R3I5F7"/>
<evidence type="ECO:0000313" key="6">
    <source>
        <dbReference type="EMBL" id="TCS40351.1"/>
    </source>
</evidence>
<dbReference type="GO" id="GO:0003700">
    <property type="term" value="F:DNA-binding transcription factor activity"/>
    <property type="evidence" value="ECO:0007669"/>
    <property type="project" value="TreeGrafter"/>
</dbReference>
<dbReference type="InterPro" id="IPR028082">
    <property type="entry name" value="Peripla_BP_I"/>
</dbReference>
<dbReference type="PROSITE" id="PS50932">
    <property type="entry name" value="HTH_LACI_2"/>
    <property type="match status" value="1"/>
</dbReference>
<dbReference type="CDD" id="cd06288">
    <property type="entry name" value="PBP1_sucrose_transcription_regulator"/>
    <property type="match status" value="1"/>
</dbReference>
<evidence type="ECO:0000313" key="7">
    <source>
        <dbReference type="Proteomes" id="UP000295793"/>
    </source>
</evidence>
<feature type="domain" description="HTH lacI-type" evidence="5">
    <location>
        <begin position="6"/>
        <end position="60"/>
    </location>
</feature>
<evidence type="ECO:0000256" key="3">
    <source>
        <dbReference type="ARBA" id="ARBA00023125"/>
    </source>
</evidence>
<sequence length="333" mass="36833">MGAGMTTIKDVAKAAGTSFKTVSRVINNDDNVTPETRKKVQDAIKALGYRPNTGARMIRSKKSGVIGLIADQAGMSVHSVNLIRGAQEEAWAQGKFLMVINIDDNHQNMDAAIDKLLERRVEGIIYAAMYHHAVNPSDELRAVPLVLANCYDERGELPCVVPDEYAAACDVTRHLINTGHRRIAYLNLNPRIIAGRERSRGFLDTIHQHPAVDGWTEKAISGEIGQEVSRVDEVMSNLLNSDRRPDAILCGKDEIAMSVYFSLVEHSLQPGHDMAVASFDNLEIIAESLKPGLSTMALPHYEMGQWAIRHLLSENLEISHERLSCDFIRRASA</sequence>
<dbReference type="Gene3D" id="1.10.260.40">
    <property type="entry name" value="lambda repressor-like DNA-binding domains"/>
    <property type="match status" value="1"/>
</dbReference>
<keyword evidence="4" id="KW-0804">Transcription</keyword>
<dbReference type="CDD" id="cd01392">
    <property type="entry name" value="HTH_LacI"/>
    <property type="match status" value="1"/>
</dbReference>
<keyword evidence="2" id="KW-0805">Transcription regulation</keyword>
<dbReference type="Pfam" id="PF00356">
    <property type="entry name" value="LacI"/>
    <property type="match status" value="1"/>
</dbReference>
<accession>A0A4R3I5F7</accession>
<evidence type="ECO:0000256" key="2">
    <source>
        <dbReference type="ARBA" id="ARBA00023015"/>
    </source>
</evidence>
<gene>
    <name evidence="6" type="ORF">BCF53_10960</name>
</gene>
<dbReference type="InterPro" id="IPR000843">
    <property type="entry name" value="HTH_LacI"/>
</dbReference>
<protein>
    <submittedName>
        <fullName evidence="6">LacI family transcriptional regulator</fullName>
    </submittedName>
</protein>
<keyword evidence="3" id="KW-0238">DNA-binding</keyword>
<proteinExistence type="predicted"/>
<comment type="caution">
    <text evidence="6">The sequence shown here is derived from an EMBL/GenBank/DDBJ whole genome shotgun (WGS) entry which is preliminary data.</text>
</comment>
<evidence type="ECO:0000256" key="4">
    <source>
        <dbReference type="ARBA" id="ARBA00023163"/>
    </source>
</evidence>
<dbReference type="SMART" id="SM00354">
    <property type="entry name" value="HTH_LACI"/>
    <property type="match status" value="1"/>
</dbReference>
<dbReference type="Pfam" id="PF00532">
    <property type="entry name" value="Peripla_BP_1"/>
    <property type="match status" value="1"/>
</dbReference>
<reference evidence="6 7" key="1">
    <citation type="submission" date="2019-03" db="EMBL/GenBank/DDBJ databases">
        <title>Genomic Encyclopedia of Archaeal and Bacterial Type Strains, Phase II (KMG-II): from individual species to whole genera.</title>
        <authorList>
            <person name="Goeker M."/>
        </authorList>
    </citation>
    <scope>NUCLEOTIDE SEQUENCE [LARGE SCALE GENOMIC DNA]</scope>
    <source>
        <strain evidence="6 7">DSM 15388</strain>
    </source>
</reference>
<keyword evidence="7" id="KW-1185">Reference proteome</keyword>
<dbReference type="GO" id="GO:0000976">
    <property type="term" value="F:transcription cis-regulatory region binding"/>
    <property type="evidence" value="ECO:0007669"/>
    <property type="project" value="TreeGrafter"/>
</dbReference>
<dbReference type="InterPro" id="IPR010982">
    <property type="entry name" value="Lambda_DNA-bd_dom_sf"/>
</dbReference>
<dbReference type="OrthoDB" id="6619319at2"/>
<dbReference type="SUPFAM" id="SSF47413">
    <property type="entry name" value="lambda repressor-like DNA-binding domains"/>
    <property type="match status" value="1"/>
</dbReference>
<keyword evidence="1" id="KW-0678">Repressor</keyword>
<dbReference type="InterPro" id="IPR001761">
    <property type="entry name" value="Peripla_BP/Lac1_sug-bd_dom"/>
</dbReference>
<dbReference type="PANTHER" id="PTHR30146">
    <property type="entry name" value="LACI-RELATED TRANSCRIPTIONAL REPRESSOR"/>
    <property type="match status" value="1"/>
</dbReference>
<evidence type="ECO:0000259" key="5">
    <source>
        <dbReference type="PROSITE" id="PS50932"/>
    </source>
</evidence>
<dbReference type="EMBL" id="SLZR01000009">
    <property type="protein sequence ID" value="TCS40351.1"/>
    <property type="molecule type" value="Genomic_DNA"/>
</dbReference>
<dbReference type="Gene3D" id="3.40.50.2300">
    <property type="match status" value="2"/>
</dbReference>
<name>A0A4R3I5F7_9GAMM</name>
<organism evidence="6 7">
    <name type="scientific">Reinekea marinisedimentorum</name>
    <dbReference type="NCBI Taxonomy" id="230495"/>
    <lineage>
        <taxon>Bacteria</taxon>
        <taxon>Pseudomonadati</taxon>
        <taxon>Pseudomonadota</taxon>
        <taxon>Gammaproteobacteria</taxon>
        <taxon>Oceanospirillales</taxon>
        <taxon>Saccharospirillaceae</taxon>
        <taxon>Reinekea</taxon>
    </lineage>
</organism>
<evidence type="ECO:0000256" key="1">
    <source>
        <dbReference type="ARBA" id="ARBA00022491"/>
    </source>
</evidence>
<dbReference type="Proteomes" id="UP000295793">
    <property type="component" value="Unassembled WGS sequence"/>
</dbReference>